<feature type="binding site" evidence="8">
    <location>
        <begin position="243"/>
        <end position="244"/>
    </location>
    <ligand>
        <name>substrate</name>
    </ligand>
</feature>
<proteinExistence type="inferred from homology"/>
<dbReference type="NCBIfam" id="NF002035">
    <property type="entry name" value="PRK00865.1-3"/>
    <property type="match status" value="1"/>
</dbReference>
<dbReference type="Pfam" id="PF01177">
    <property type="entry name" value="Asp_Glu_race"/>
    <property type="match status" value="1"/>
</dbReference>
<dbReference type="PANTHER" id="PTHR21198">
    <property type="entry name" value="GLUTAMATE RACEMASE"/>
    <property type="match status" value="1"/>
</dbReference>
<comment type="function">
    <text evidence="8">Provides the (R)-glutamate required for cell wall biosynthesis.</text>
</comment>
<dbReference type="InterPro" id="IPR018187">
    <property type="entry name" value="Asp/Glu_racemase_AS_1"/>
</dbReference>
<dbReference type="AlphaFoldDB" id="A0A377FW36"/>
<feature type="active site" description="Proton donor/acceptor" evidence="8">
    <location>
        <position position="131"/>
    </location>
</feature>
<dbReference type="InterPro" id="IPR015942">
    <property type="entry name" value="Asp/Glu/hydantoin_racemase"/>
</dbReference>
<reference evidence="9 10" key="1">
    <citation type="submission" date="2018-06" db="EMBL/GenBank/DDBJ databases">
        <authorList>
            <consortium name="Pathogen Informatics"/>
            <person name="Doyle S."/>
        </authorList>
    </citation>
    <scope>NUCLEOTIDE SEQUENCE [LARGE SCALE GENOMIC DNA]</scope>
    <source>
        <strain evidence="9 10">NCTC13163</strain>
    </source>
</reference>
<dbReference type="PROSITE" id="PS00923">
    <property type="entry name" value="ASP_GLU_RACEMASE_1"/>
    <property type="match status" value="1"/>
</dbReference>
<dbReference type="NCBIfam" id="TIGR00067">
    <property type="entry name" value="glut_race"/>
    <property type="match status" value="1"/>
</dbReference>
<dbReference type="FunFam" id="3.40.50.1860:FF:000002">
    <property type="entry name" value="Glutamate racemase"/>
    <property type="match status" value="1"/>
</dbReference>
<dbReference type="HAMAP" id="MF_00258">
    <property type="entry name" value="Glu_racemase"/>
    <property type="match status" value="1"/>
</dbReference>
<keyword evidence="6 8" id="KW-0961">Cell wall biogenesis/degradation</keyword>
<dbReference type="InterPro" id="IPR001920">
    <property type="entry name" value="Asp/Glu_race"/>
</dbReference>
<comment type="similarity">
    <text evidence="8">Belongs to the aspartate/glutamate racemases family.</text>
</comment>
<feature type="binding site" evidence="8">
    <location>
        <begin position="68"/>
        <end position="69"/>
    </location>
    <ligand>
        <name>substrate</name>
    </ligand>
</feature>
<feature type="binding site" evidence="8">
    <location>
        <begin position="100"/>
        <end position="101"/>
    </location>
    <ligand>
        <name>substrate</name>
    </ligand>
</feature>
<dbReference type="GO" id="GO:0008881">
    <property type="term" value="F:glutamate racemase activity"/>
    <property type="evidence" value="ECO:0007669"/>
    <property type="project" value="UniProtKB-UniRule"/>
</dbReference>
<accession>A0A377FW36</accession>
<dbReference type="PROSITE" id="PS00924">
    <property type="entry name" value="ASP_GLU_RACEMASE_2"/>
    <property type="match status" value="1"/>
</dbReference>
<evidence type="ECO:0000256" key="2">
    <source>
        <dbReference type="ARBA" id="ARBA00013090"/>
    </source>
</evidence>
<keyword evidence="4 8" id="KW-0573">Peptidoglycan synthesis</keyword>
<name>A0A377FW36_9BACL</name>
<evidence type="ECO:0000256" key="1">
    <source>
        <dbReference type="ARBA" id="ARBA00001602"/>
    </source>
</evidence>
<evidence type="ECO:0000256" key="3">
    <source>
        <dbReference type="ARBA" id="ARBA00022960"/>
    </source>
</evidence>
<feature type="binding site" evidence="8">
    <location>
        <begin position="132"/>
        <end position="133"/>
    </location>
    <ligand>
        <name>substrate</name>
    </ligand>
</feature>
<gene>
    <name evidence="8 9" type="primary">murI</name>
    <name evidence="9" type="ORF">NCTC13163_02142</name>
</gene>
<evidence type="ECO:0000313" key="10">
    <source>
        <dbReference type="Proteomes" id="UP000254060"/>
    </source>
</evidence>
<dbReference type="PANTHER" id="PTHR21198:SF2">
    <property type="entry name" value="GLUTAMATE RACEMASE"/>
    <property type="match status" value="1"/>
</dbReference>
<dbReference type="UniPathway" id="UPA00219"/>
<evidence type="ECO:0000256" key="8">
    <source>
        <dbReference type="HAMAP-Rule" id="MF_00258"/>
    </source>
</evidence>
<keyword evidence="3 8" id="KW-0133">Cell shape</keyword>
<organism evidence="9 10">
    <name type="scientific">Exiguobacterium aurantiacum</name>
    <dbReference type="NCBI Taxonomy" id="33987"/>
    <lineage>
        <taxon>Bacteria</taxon>
        <taxon>Bacillati</taxon>
        <taxon>Bacillota</taxon>
        <taxon>Bacilli</taxon>
        <taxon>Bacillales</taxon>
        <taxon>Bacillales Family XII. Incertae Sedis</taxon>
        <taxon>Exiguobacterium</taxon>
    </lineage>
</organism>
<dbReference type="STRING" id="1397694.GCA_000702585_02630"/>
<dbReference type="SUPFAM" id="SSF53681">
    <property type="entry name" value="Aspartate/glutamate racemase"/>
    <property type="match status" value="2"/>
</dbReference>
<dbReference type="GO" id="GO:0009252">
    <property type="term" value="P:peptidoglycan biosynthetic process"/>
    <property type="evidence" value="ECO:0007669"/>
    <property type="project" value="UniProtKB-UniRule"/>
</dbReference>
<protein>
    <recommendedName>
        <fullName evidence="7 8">Glutamate racemase</fullName>
        <ecNumber evidence="2 8">5.1.1.3</ecNumber>
    </recommendedName>
</protein>
<evidence type="ECO:0000256" key="5">
    <source>
        <dbReference type="ARBA" id="ARBA00023235"/>
    </source>
</evidence>
<dbReference type="GO" id="GO:0071555">
    <property type="term" value="P:cell wall organization"/>
    <property type="evidence" value="ECO:0007669"/>
    <property type="project" value="UniProtKB-KW"/>
</dbReference>
<keyword evidence="5 8" id="KW-0413">Isomerase</keyword>
<evidence type="ECO:0000256" key="7">
    <source>
        <dbReference type="ARBA" id="ARBA00070053"/>
    </source>
</evidence>
<evidence type="ECO:0000256" key="4">
    <source>
        <dbReference type="ARBA" id="ARBA00022984"/>
    </source>
</evidence>
<sequence length="326" mass="35649">MQKKRSTRFLTCSLAKVLLSNSSNGRGGQSATSSFCLSHDRFFCRNGFFGKIDGNGSDHMKRAIGVLDSGVGGLTVVKELMRQLPKEEIIYIGDTERCPYGPRPHDEIEAYTWELIEFLLSKNVKMIVIACNTATAVVLKEARKRLHIPVIGVIDPGARAAVKGTRNKHIGVIGTKMTIESNSYETALRHVAGAVDVYSLACPPFVPLVEAGELDGERVRSIVEETLRPLQPSEMDTLILGCTHYPLLAPVIQDVVGPDVHLISSGDETALEVAAILDFQELENDLDTVPAHQFYATGDVDMFNRLATEWLGLSVKAEKVEVSLNA</sequence>
<dbReference type="InterPro" id="IPR004391">
    <property type="entry name" value="Glu_race"/>
</dbReference>
<evidence type="ECO:0000256" key="6">
    <source>
        <dbReference type="ARBA" id="ARBA00023316"/>
    </source>
</evidence>
<feature type="active site" description="Proton donor/acceptor" evidence="8">
    <location>
        <position position="242"/>
    </location>
</feature>
<comment type="catalytic activity">
    <reaction evidence="1 8">
        <text>L-glutamate = D-glutamate</text>
        <dbReference type="Rhea" id="RHEA:12813"/>
        <dbReference type="ChEBI" id="CHEBI:29985"/>
        <dbReference type="ChEBI" id="CHEBI:29986"/>
        <dbReference type="EC" id="5.1.1.3"/>
    </reaction>
</comment>
<comment type="pathway">
    <text evidence="8">Cell wall biogenesis; peptidoglycan biosynthesis.</text>
</comment>
<dbReference type="EMBL" id="UGGP01000001">
    <property type="protein sequence ID" value="STO08764.1"/>
    <property type="molecule type" value="Genomic_DNA"/>
</dbReference>
<dbReference type="Proteomes" id="UP000254060">
    <property type="component" value="Unassembled WGS sequence"/>
</dbReference>
<evidence type="ECO:0000313" key="9">
    <source>
        <dbReference type="EMBL" id="STO08764.1"/>
    </source>
</evidence>
<dbReference type="EC" id="5.1.1.3" evidence="2 8"/>
<dbReference type="GO" id="GO:0042802">
    <property type="term" value="F:identical protein binding"/>
    <property type="evidence" value="ECO:0007669"/>
    <property type="project" value="UniProtKB-ARBA"/>
</dbReference>
<dbReference type="InterPro" id="IPR033134">
    <property type="entry name" value="Asp/Glu_racemase_AS_2"/>
</dbReference>
<dbReference type="GO" id="GO:0008360">
    <property type="term" value="P:regulation of cell shape"/>
    <property type="evidence" value="ECO:0007669"/>
    <property type="project" value="UniProtKB-KW"/>
</dbReference>
<dbReference type="Gene3D" id="3.40.50.1860">
    <property type="match status" value="2"/>
</dbReference>